<evidence type="ECO:0000259" key="3">
    <source>
        <dbReference type="Pfam" id="PF00149"/>
    </source>
</evidence>
<reference evidence="5" key="2">
    <citation type="submission" date="2020-09" db="EMBL/GenBank/DDBJ databases">
        <authorList>
            <person name="Sun Q."/>
            <person name="Ohkuma M."/>
        </authorList>
    </citation>
    <scope>NUCLEOTIDE SEQUENCE</scope>
    <source>
        <strain evidence="5">JCM 14371</strain>
    </source>
</reference>
<proteinExistence type="inferred from homology"/>
<comment type="similarity">
    <text evidence="2">Belongs to the 5'-nucleotidase family.</text>
</comment>
<dbReference type="PANTHER" id="PTHR11575:SF24">
    <property type="entry name" value="5'-NUCLEOTIDASE"/>
    <property type="match status" value="1"/>
</dbReference>
<dbReference type="SUPFAM" id="SSF56300">
    <property type="entry name" value="Metallo-dependent phosphatases"/>
    <property type="match status" value="1"/>
</dbReference>
<dbReference type="InterPro" id="IPR029052">
    <property type="entry name" value="Metallo-depent_PP-like"/>
</dbReference>
<dbReference type="PROSITE" id="PS51257">
    <property type="entry name" value="PROKAR_LIPOPROTEIN"/>
    <property type="match status" value="1"/>
</dbReference>
<feature type="domain" description="Calcineurin-like phosphoesterase" evidence="3">
    <location>
        <begin position="33"/>
        <end position="288"/>
    </location>
</feature>
<accession>A0A917P9B5</accession>
<dbReference type="PANTHER" id="PTHR11575">
    <property type="entry name" value="5'-NUCLEOTIDASE-RELATED"/>
    <property type="match status" value="1"/>
</dbReference>
<evidence type="ECO:0000259" key="4">
    <source>
        <dbReference type="Pfam" id="PF02872"/>
    </source>
</evidence>
<evidence type="ECO:0000256" key="2">
    <source>
        <dbReference type="RuleBase" id="RU362119"/>
    </source>
</evidence>
<feature type="domain" description="5'-Nucleotidase C-terminal" evidence="4">
    <location>
        <begin position="369"/>
        <end position="531"/>
    </location>
</feature>
<keyword evidence="2" id="KW-0378">Hydrolase</keyword>
<feature type="signal peptide" evidence="2">
    <location>
        <begin position="1"/>
        <end position="21"/>
    </location>
</feature>
<dbReference type="SUPFAM" id="SSF55816">
    <property type="entry name" value="5'-nucleotidase (syn. UDP-sugar hydrolase), C-terminal domain"/>
    <property type="match status" value="1"/>
</dbReference>
<comment type="caution">
    <text evidence="5">The sequence shown here is derived from an EMBL/GenBank/DDBJ whole genome shotgun (WGS) entry which is preliminary data.</text>
</comment>
<dbReference type="Gene3D" id="3.60.21.10">
    <property type="match status" value="1"/>
</dbReference>
<evidence type="ECO:0000313" key="6">
    <source>
        <dbReference type="Proteomes" id="UP000635726"/>
    </source>
</evidence>
<sequence>MNKSLLFLTLALGLSSCNLLDAGKPAVQDVVVLGLNDFHGNLEATGFAGIKVPDPKDATKTINLPAGGAEIIGGYVDSVRTTNPNTLFVGGGDLIGASPVTSSLLRDEPSVIALSKIGMKASALGNHEFDQGLKELLRMQNGGCDSNDTTKACKFDANYPGASFKWLGANVVDKTTGTPVFKPYDIETTASGAKVAFVGAVLKGTPDIVTPDGVKTLTFLDEASSINKYIPEIKAQNVDAIIVLIHQGGTASDTYDKTGCNTLTGPIVDIAAAVDPAVTAIISGHTHQGYNCVVNGRTVIQGDFYGHLLQRLDLKLDTKAHKVLEVKAANVVMDTRSIAKNADMTALVAKAKSLTDAVKLQPVAPIAAASISRTQNAAGESALGDVIADSQLAATSDAAHGSAQIAFMNPGGIRADLIASLPGNTVSFGDVYAVQPFGNTLTVMTLTGAQIKTLLEQQWTNLASPRILQVSKGFTYTYTPTYAADGKTLTAVSVDPASIKLNGATLDPAAQYRVTANNFVAAGGDSFVIFKSGTNVLQQPNLVDVDAFAAYLKANSSTPVAAPVLNRIIRN</sequence>
<dbReference type="Proteomes" id="UP000635726">
    <property type="component" value="Unassembled WGS sequence"/>
</dbReference>
<evidence type="ECO:0000313" key="5">
    <source>
        <dbReference type="EMBL" id="GGJ67485.1"/>
    </source>
</evidence>
<dbReference type="GO" id="GO:0008768">
    <property type="term" value="F:UDP-sugar diphosphatase activity"/>
    <property type="evidence" value="ECO:0007669"/>
    <property type="project" value="TreeGrafter"/>
</dbReference>
<dbReference type="PRINTS" id="PR01607">
    <property type="entry name" value="APYRASEFAMLY"/>
</dbReference>
<dbReference type="Pfam" id="PF00149">
    <property type="entry name" value="Metallophos"/>
    <property type="match status" value="1"/>
</dbReference>
<feature type="chain" id="PRO_5038156651" evidence="2">
    <location>
        <begin position="22"/>
        <end position="571"/>
    </location>
</feature>
<dbReference type="Gene3D" id="3.90.780.10">
    <property type="entry name" value="5'-Nucleotidase, C-terminal domain"/>
    <property type="match status" value="1"/>
</dbReference>
<gene>
    <name evidence="5" type="ORF">GCM10008939_09760</name>
</gene>
<dbReference type="EMBL" id="BMOE01000002">
    <property type="protein sequence ID" value="GGJ67485.1"/>
    <property type="molecule type" value="Genomic_DNA"/>
</dbReference>
<dbReference type="GO" id="GO:0008253">
    <property type="term" value="F:5'-nucleotidase activity"/>
    <property type="evidence" value="ECO:0007669"/>
    <property type="project" value="TreeGrafter"/>
</dbReference>
<dbReference type="AlphaFoldDB" id="A0A917P9B5"/>
<dbReference type="RefSeq" id="WP_188961145.1">
    <property type="nucleotide sequence ID" value="NZ_BMOE01000002.1"/>
</dbReference>
<dbReference type="GO" id="GO:0000166">
    <property type="term" value="F:nucleotide binding"/>
    <property type="evidence" value="ECO:0007669"/>
    <property type="project" value="UniProtKB-KW"/>
</dbReference>
<protein>
    <submittedName>
        <fullName evidence="5">Multifunctional 2',3'-cyclic-nucleotide 2'-phosphodiesterase/5'-nucleotidase/3'-nucleotidase</fullName>
    </submittedName>
</protein>
<dbReference type="Pfam" id="PF02872">
    <property type="entry name" value="5_nucleotid_C"/>
    <property type="match status" value="1"/>
</dbReference>
<dbReference type="GO" id="GO:0009166">
    <property type="term" value="P:nucleotide catabolic process"/>
    <property type="evidence" value="ECO:0007669"/>
    <property type="project" value="InterPro"/>
</dbReference>
<reference evidence="5" key="1">
    <citation type="journal article" date="2014" name="Int. J. Syst. Evol. Microbiol.">
        <title>Complete genome sequence of Corynebacterium casei LMG S-19264T (=DSM 44701T), isolated from a smear-ripened cheese.</title>
        <authorList>
            <consortium name="US DOE Joint Genome Institute (JGI-PGF)"/>
            <person name="Walter F."/>
            <person name="Albersmeier A."/>
            <person name="Kalinowski J."/>
            <person name="Ruckert C."/>
        </authorList>
    </citation>
    <scope>NUCLEOTIDE SEQUENCE</scope>
    <source>
        <strain evidence="5">JCM 14371</strain>
    </source>
</reference>
<dbReference type="InterPro" id="IPR036907">
    <property type="entry name" value="5'-Nucleotdase_C_sf"/>
</dbReference>
<keyword evidence="1 2" id="KW-0732">Signal</keyword>
<keyword evidence="6" id="KW-1185">Reference proteome</keyword>
<evidence type="ECO:0000256" key="1">
    <source>
        <dbReference type="ARBA" id="ARBA00022729"/>
    </source>
</evidence>
<dbReference type="InterPro" id="IPR006179">
    <property type="entry name" value="5_nucleotidase/apyrase"/>
</dbReference>
<organism evidence="5 6">
    <name type="scientific">Deinococcus aquiradiocola</name>
    <dbReference type="NCBI Taxonomy" id="393059"/>
    <lineage>
        <taxon>Bacteria</taxon>
        <taxon>Thermotogati</taxon>
        <taxon>Deinococcota</taxon>
        <taxon>Deinococci</taxon>
        <taxon>Deinococcales</taxon>
        <taxon>Deinococcaceae</taxon>
        <taxon>Deinococcus</taxon>
    </lineage>
</organism>
<keyword evidence="2" id="KW-0547">Nucleotide-binding</keyword>
<name>A0A917P9B5_9DEIO</name>
<dbReference type="InterPro" id="IPR004843">
    <property type="entry name" value="Calcineurin-like_PHP"/>
</dbReference>
<dbReference type="InterPro" id="IPR008334">
    <property type="entry name" value="5'-Nucleotdase_C"/>
</dbReference>
<dbReference type="GO" id="GO:0030288">
    <property type="term" value="C:outer membrane-bounded periplasmic space"/>
    <property type="evidence" value="ECO:0007669"/>
    <property type="project" value="TreeGrafter"/>
</dbReference>